<sequence>MNYQVITISWLKTDNFTWFLVKNLLTLKKPDSPRAEAIHYTDLDSEGSGLHFEGANKRHKVKNHGDGGGGLGGGGTGGERIWVMPG</sequence>
<feature type="compositionally biased region" description="Gly residues" evidence="1">
    <location>
        <begin position="66"/>
        <end position="78"/>
    </location>
</feature>
<evidence type="ECO:0000313" key="2">
    <source>
        <dbReference type="EMBL" id="NMQ19098.1"/>
    </source>
</evidence>
<name>A0ABX1TLR9_9GAMM</name>
<dbReference type="RefSeq" id="WP_169248359.1">
    <property type="nucleotide sequence ID" value="NZ_SPMZ01000020.1"/>
</dbReference>
<proteinExistence type="predicted"/>
<keyword evidence="3" id="KW-1185">Reference proteome</keyword>
<comment type="caution">
    <text evidence="2">The sequence shown here is derived from an EMBL/GenBank/DDBJ whole genome shotgun (WGS) entry which is preliminary data.</text>
</comment>
<evidence type="ECO:0000256" key="1">
    <source>
        <dbReference type="SAM" id="MobiDB-lite"/>
    </source>
</evidence>
<evidence type="ECO:0000313" key="3">
    <source>
        <dbReference type="Proteomes" id="UP000760480"/>
    </source>
</evidence>
<reference evidence="2 3" key="1">
    <citation type="submission" date="2019-03" db="EMBL/GenBank/DDBJ databases">
        <title>Metabolic reconstructions from genomes of highly enriched 'Candidatus Accumulibacter' and 'Candidatus Competibacter' bioreactor populations.</title>
        <authorList>
            <person name="Annavajhala M.K."/>
            <person name="Welles L."/>
            <person name="Abbas B."/>
            <person name="Sorokin D."/>
            <person name="Park H."/>
            <person name="Van Loosdrecht M."/>
            <person name="Chandran K."/>
        </authorList>
    </citation>
    <scope>NUCLEOTIDE SEQUENCE [LARGE SCALE GENOMIC DNA]</scope>
    <source>
        <strain evidence="2 3">SBR_G</strain>
    </source>
</reference>
<dbReference type="EMBL" id="SPMZ01000020">
    <property type="protein sequence ID" value="NMQ19098.1"/>
    <property type="molecule type" value="Genomic_DNA"/>
</dbReference>
<protein>
    <submittedName>
        <fullName evidence="2">Uncharacterized protein</fullName>
    </submittedName>
</protein>
<feature type="region of interest" description="Disordered" evidence="1">
    <location>
        <begin position="59"/>
        <end position="86"/>
    </location>
</feature>
<dbReference type="Proteomes" id="UP000760480">
    <property type="component" value="Unassembled WGS sequence"/>
</dbReference>
<gene>
    <name evidence="2" type="ORF">E4P82_07715</name>
</gene>
<organism evidence="2 3">
    <name type="scientific">Candidatus Competibacter phosphatis</name>
    <dbReference type="NCBI Taxonomy" id="221280"/>
    <lineage>
        <taxon>Bacteria</taxon>
        <taxon>Pseudomonadati</taxon>
        <taxon>Pseudomonadota</taxon>
        <taxon>Gammaproteobacteria</taxon>
        <taxon>Candidatus Competibacteraceae</taxon>
        <taxon>Candidatus Competibacter</taxon>
    </lineage>
</organism>
<accession>A0ABX1TLR9</accession>